<evidence type="ECO:0000256" key="1">
    <source>
        <dbReference type="ARBA" id="ARBA00005254"/>
    </source>
</evidence>
<dbReference type="PANTHER" id="PTHR42964">
    <property type="entry name" value="ENOYL-COA HYDRATASE"/>
    <property type="match status" value="1"/>
</dbReference>
<evidence type="ECO:0000313" key="2">
    <source>
        <dbReference type="EMBL" id="RNL61935.1"/>
    </source>
</evidence>
<dbReference type="InterPro" id="IPR001753">
    <property type="entry name" value="Enoyl-CoA_hydra/iso"/>
</dbReference>
<dbReference type="OrthoDB" id="3471298at2"/>
<name>A0A3N0CER6_9ACTN</name>
<dbReference type="Proteomes" id="UP000267128">
    <property type="component" value="Unassembled WGS sequence"/>
</dbReference>
<dbReference type="GO" id="GO:0016853">
    <property type="term" value="F:isomerase activity"/>
    <property type="evidence" value="ECO:0007669"/>
    <property type="project" value="UniProtKB-KW"/>
</dbReference>
<evidence type="ECO:0000313" key="3">
    <source>
        <dbReference type="Proteomes" id="UP000267128"/>
    </source>
</evidence>
<proteinExistence type="inferred from homology"/>
<dbReference type="EMBL" id="RJSE01000007">
    <property type="protein sequence ID" value="RNL61935.1"/>
    <property type="molecule type" value="Genomic_DNA"/>
</dbReference>
<dbReference type="Pfam" id="PF00378">
    <property type="entry name" value="ECH_1"/>
    <property type="match status" value="1"/>
</dbReference>
<dbReference type="AlphaFoldDB" id="A0A3N0CER6"/>
<sequence length="247" mass="25617">MILLMSTTLERERGGRVARVTYDNSRRGNCFDQALLTELADVLEEAAADPACAVIRLELAGRNFCGGWDTSSFEALAAAGTDAVAADLRTSDESLGRIRRLPVPVVAAVRGQVIGFGAGLLAAVHLPVAASDVRLSLPEVRYGFAPAGVGHTVAQALPRAQAYALLTGTTATAAQLLAWGLVARVVTETTLDAEVDELVESLAAVPGDALRAVVEVVESSIATGSPAAAYEISARTIVRPPAEGADR</sequence>
<gene>
    <name evidence="2" type="ORF">EFK50_08880</name>
</gene>
<keyword evidence="3" id="KW-1185">Reference proteome</keyword>
<dbReference type="InterPro" id="IPR051683">
    <property type="entry name" value="Enoyl-CoA_Hydratase/Isomerase"/>
</dbReference>
<dbReference type="SUPFAM" id="SSF52096">
    <property type="entry name" value="ClpP/crotonase"/>
    <property type="match status" value="1"/>
</dbReference>
<comment type="caution">
    <text evidence="2">The sequence shown here is derived from an EMBL/GenBank/DDBJ whole genome shotgun (WGS) entry which is preliminary data.</text>
</comment>
<dbReference type="InterPro" id="IPR029045">
    <property type="entry name" value="ClpP/crotonase-like_dom_sf"/>
</dbReference>
<protein>
    <submittedName>
        <fullName evidence="2">Enoyl-CoA hydratase/isomerase family protein</fullName>
    </submittedName>
</protein>
<comment type="similarity">
    <text evidence="1">Belongs to the enoyl-CoA hydratase/isomerase family.</text>
</comment>
<dbReference type="PANTHER" id="PTHR42964:SF1">
    <property type="entry name" value="POLYKETIDE BIOSYNTHESIS ENOYL-COA HYDRATASE PKSH-RELATED"/>
    <property type="match status" value="1"/>
</dbReference>
<keyword evidence="2" id="KW-0413">Isomerase</keyword>
<organism evidence="2 3">
    <name type="scientific">Nocardioides marmoriginsengisoli</name>
    <dbReference type="NCBI Taxonomy" id="661483"/>
    <lineage>
        <taxon>Bacteria</taxon>
        <taxon>Bacillati</taxon>
        <taxon>Actinomycetota</taxon>
        <taxon>Actinomycetes</taxon>
        <taxon>Propionibacteriales</taxon>
        <taxon>Nocardioidaceae</taxon>
        <taxon>Nocardioides</taxon>
    </lineage>
</organism>
<dbReference type="CDD" id="cd06558">
    <property type="entry name" value="crotonase-like"/>
    <property type="match status" value="1"/>
</dbReference>
<dbReference type="Gene3D" id="3.90.226.10">
    <property type="entry name" value="2-enoyl-CoA Hydratase, Chain A, domain 1"/>
    <property type="match status" value="1"/>
</dbReference>
<accession>A0A3N0CER6</accession>
<reference evidence="2 3" key="1">
    <citation type="submission" date="2018-11" db="EMBL/GenBank/DDBJ databases">
        <authorList>
            <person name="Li F."/>
        </authorList>
    </citation>
    <scope>NUCLEOTIDE SEQUENCE [LARGE SCALE GENOMIC DNA]</scope>
    <source>
        <strain evidence="2 3">Gsoil 097</strain>
    </source>
</reference>